<evidence type="ECO:0000256" key="14">
    <source>
        <dbReference type="SAM" id="Phobius"/>
    </source>
</evidence>
<feature type="domain" description="FAD-binding FR-type" evidence="15">
    <location>
        <begin position="259"/>
        <end position="359"/>
    </location>
</feature>
<evidence type="ECO:0000256" key="2">
    <source>
        <dbReference type="ARBA" id="ARBA00004141"/>
    </source>
</evidence>
<keyword evidence="5" id="KW-0001">2Fe-2S</keyword>
<organism evidence="16 17">
    <name type="scientific">Herbidospora solisilvae</name>
    <dbReference type="NCBI Taxonomy" id="2696284"/>
    <lineage>
        <taxon>Bacteria</taxon>
        <taxon>Bacillati</taxon>
        <taxon>Actinomycetota</taxon>
        <taxon>Actinomycetes</taxon>
        <taxon>Streptosporangiales</taxon>
        <taxon>Streptosporangiaceae</taxon>
        <taxon>Herbidospora</taxon>
    </lineage>
</organism>
<dbReference type="InterPro" id="IPR039261">
    <property type="entry name" value="FNR_nucleotide-bd"/>
</dbReference>
<feature type="transmembrane region" description="Helical" evidence="14">
    <location>
        <begin position="203"/>
        <end position="222"/>
    </location>
</feature>
<dbReference type="GO" id="GO:0046872">
    <property type="term" value="F:metal ion binding"/>
    <property type="evidence" value="ECO:0007669"/>
    <property type="project" value="UniProtKB-KW"/>
</dbReference>
<proteinExistence type="predicted"/>
<dbReference type="PRINTS" id="PR00409">
    <property type="entry name" value="PHDIOXRDTASE"/>
</dbReference>
<gene>
    <name evidence="16" type="ORF">GT755_11475</name>
</gene>
<evidence type="ECO:0000256" key="6">
    <source>
        <dbReference type="ARBA" id="ARBA00022723"/>
    </source>
</evidence>
<dbReference type="SUPFAM" id="SSF63380">
    <property type="entry name" value="Riboflavin synthase domain-like"/>
    <property type="match status" value="1"/>
</dbReference>
<comment type="caution">
    <text evidence="16">The sequence shown here is derived from an EMBL/GenBank/DDBJ whole genome shotgun (WGS) entry which is preliminary data.</text>
</comment>
<keyword evidence="4 14" id="KW-0812">Transmembrane</keyword>
<sequence length="480" mass="52213">MTTHWESLLRPPSEARWVSLLDEEGPATGSLHPVPAQRRRGRRSRPAVQRKPVPRRRPGNFVGTLLWTGAVVATVGCWADLPEVASTADGLAWLGRLTGLLAGYGAAILVALMARIPYLDRTIGSDRLSRWHALGGRGTLALSVAHMVFAMAARAVSSGVWEGTFGLVLYGPGILEATVSLALLLAVGLISARAIRSRMSYEAWHHAHFLTYLAIYLGFAHQLTGPSFGGVGAWAWRGLYLGVAALLLWYRFTLPVIRSRRHRLRVAGIRRESADVVSVYIAGDDLESLGAEPGQFFRWRFLTKGMWWAANPYSLSAVPSGRHLRITVKAAGAHSRALFSLAPGTRVWAEGPYGALTAARGRSNRVLLIAGGVGISPLRALFESMPGQVTLLYLARTVEDLVLRGELDAIAAARGARVHYTVNEDLTVPLTGRSLSRAIPDLADYDVFVCGPRGMTQKALNALRRAGVPKQQIHLENFDF</sequence>
<reference evidence="16 17" key="1">
    <citation type="submission" date="2020-01" db="EMBL/GenBank/DDBJ databases">
        <title>Herbidospora sp. NEAU-GS84 nov., a novel actinomycete isolated from soil.</title>
        <authorList>
            <person name="Han L."/>
        </authorList>
    </citation>
    <scope>NUCLEOTIDE SEQUENCE [LARGE SCALE GENOMIC DNA]</scope>
    <source>
        <strain evidence="16 17">NEAU-GS84</strain>
    </source>
</reference>
<dbReference type="InterPro" id="IPR017938">
    <property type="entry name" value="Riboflavin_synthase-like_b-brl"/>
</dbReference>
<protein>
    <submittedName>
        <fullName evidence="16">Ferric reductase</fullName>
    </submittedName>
</protein>
<dbReference type="Gene3D" id="3.40.50.80">
    <property type="entry name" value="Nucleotide-binding domain of ferredoxin-NADP reductase (FNR) module"/>
    <property type="match status" value="1"/>
</dbReference>
<evidence type="ECO:0000256" key="4">
    <source>
        <dbReference type="ARBA" id="ARBA00022692"/>
    </source>
</evidence>
<dbReference type="Pfam" id="PF01794">
    <property type="entry name" value="Ferric_reduct"/>
    <property type="match status" value="1"/>
</dbReference>
<dbReference type="GO" id="GO:0016491">
    <property type="term" value="F:oxidoreductase activity"/>
    <property type="evidence" value="ECO:0007669"/>
    <property type="project" value="UniProtKB-KW"/>
</dbReference>
<dbReference type="AlphaFoldDB" id="A0A7C9J201"/>
<dbReference type="EMBL" id="WXEW01000003">
    <property type="protein sequence ID" value="NAS22302.1"/>
    <property type="molecule type" value="Genomic_DNA"/>
</dbReference>
<dbReference type="InterPro" id="IPR050415">
    <property type="entry name" value="MRET"/>
</dbReference>
<evidence type="ECO:0000256" key="12">
    <source>
        <dbReference type="ARBA" id="ARBA00023136"/>
    </source>
</evidence>
<dbReference type="CDD" id="cd06198">
    <property type="entry name" value="FNR_like_3"/>
    <property type="match status" value="1"/>
</dbReference>
<evidence type="ECO:0000313" key="16">
    <source>
        <dbReference type="EMBL" id="NAS22302.1"/>
    </source>
</evidence>
<feature type="transmembrane region" description="Helical" evidence="14">
    <location>
        <begin position="93"/>
        <end position="114"/>
    </location>
</feature>
<dbReference type="GO" id="GO:0050660">
    <property type="term" value="F:flavin adenine dinucleotide binding"/>
    <property type="evidence" value="ECO:0007669"/>
    <property type="project" value="TreeGrafter"/>
</dbReference>
<keyword evidence="11" id="KW-0411">Iron-sulfur</keyword>
<keyword evidence="8 14" id="KW-1133">Transmembrane helix</keyword>
<evidence type="ECO:0000256" key="8">
    <source>
        <dbReference type="ARBA" id="ARBA00022989"/>
    </source>
</evidence>
<evidence type="ECO:0000256" key="7">
    <source>
        <dbReference type="ARBA" id="ARBA00022827"/>
    </source>
</evidence>
<comment type="subcellular location">
    <subcellularLocation>
        <location evidence="2">Membrane</location>
        <topology evidence="2">Multi-pass membrane protein</topology>
    </subcellularLocation>
</comment>
<dbReference type="Pfam" id="PF00175">
    <property type="entry name" value="NAD_binding_1"/>
    <property type="match status" value="1"/>
</dbReference>
<keyword evidence="9" id="KW-0560">Oxidoreductase</keyword>
<evidence type="ECO:0000256" key="1">
    <source>
        <dbReference type="ARBA" id="ARBA00001974"/>
    </source>
</evidence>
<dbReference type="InterPro" id="IPR017927">
    <property type="entry name" value="FAD-bd_FR_type"/>
</dbReference>
<evidence type="ECO:0000259" key="15">
    <source>
        <dbReference type="PROSITE" id="PS51384"/>
    </source>
</evidence>
<evidence type="ECO:0000256" key="11">
    <source>
        <dbReference type="ARBA" id="ARBA00023014"/>
    </source>
</evidence>
<dbReference type="InterPro" id="IPR013130">
    <property type="entry name" value="Fe3_Rdtase_TM_dom"/>
</dbReference>
<dbReference type="PANTHER" id="PTHR47354">
    <property type="entry name" value="NADH OXIDOREDUCTASE HCR"/>
    <property type="match status" value="1"/>
</dbReference>
<feature type="transmembrane region" description="Helical" evidence="14">
    <location>
        <begin position="168"/>
        <end position="191"/>
    </location>
</feature>
<dbReference type="PROSITE" id="PS51384">
    <property type="entry name" value="FAD_FR"/>
    <property type="match status" value="1"/>
</dbReference>
<keyword evidence="6" id="KW-0479">Metal-binding</keyword>
<feature type="region of interest" description="Disordered" evidence="13">
    <location>
        <begin position="26"/>
        <end position="56"/>
    </location>
</feature>
<evidence type="ECO:0000256" key="13">
    <source>
        <dbReference type="SAM" id="MobiDB-lite"/>
    </source>
</evidence>
<dbReference type="InterPro" id="IPR001433">
    <property type="entry name" value="OxRdtase_FAD/NAD-bd"/>
</dbReference>
<dbReference type="SUPFAM" id="SSF52343">
    <property type="entry name" value="Ferredoxin reductase-like, C-terminal NADP-linked domain"/>
    <property type="match status" value="1"/>
</dbReference>
<keyword evidence="17" id="KW-1185">Reference proteome</keyword>
<dbReference type="Proteomes" id="UP000479526">
    <property type="component" value="Unassembled WGS sequence"/>
</dbReference>
<feature type="transmembrane region" description="Helical" evidence="14">
    <location>
        <begin position="134"/>
        <end position="156"/>
    </location>
</feature>
<dbReference type="GO" id="GO:0051537">
    <property type="term" value="F:2 iron, 2 sulfur cluster binding"/>
    <property type="evidence" value="ECO:0007669"/>
    <property type="project" value="UniProtKB-KW"/>
</dbReference>
<keyword evidence="10" id="KW-0408">Iron</keyword>
<evidence type="ECO:0000313" key="17">
    <source>
        <dbReference type="Proteomes" id="UP000479526"/>
    </source>
</evidence>
<dbReference type="Gene3D" id="2.40.30.10">
    <property type="entry name" value="Translation factors"/>
    <property type="match status" value="1"/>
</dbReference>
<evidence type="ECO:0000256" key="3">
    <source>
        <dbReference type="ARBA" id="ARBA00022630"/>
    </source>
</evidence>
<keyword evidence="3" id="KW-0285">Flavoprotein</keyword>
<keyword evidence="7" id="KW-0274">FAD</keyword>
<evidence type="ECO:0000256" key="9">
    <source>
        <dbReference type="ARBA" id="ARBA00023002"/>
    </source>
</evidence>
<dbReference type="GO" id="GO:0016020">
    <property type="term" value="C:membrane"/>
    <property type="evidence" value="ECO:0007669"/>
    <property type="project" value="UniProtKB-SubCell"/>
</dbReference>
<dbReference type="RefSeq" id="WP_161479696.1">
    <property type="nucleotide sequence ID" value="NZ_WXEW01000003.1"/>
</dbReference>
<feature type="transmembrane region" description="Helical" evidence="14">
    <location>
        <begin position="234"/>
        <end position="254"/>
    </location>
</feature>
<keyword evidence="12 14" id="KW-0472">Membrane</keyword>
<evidence type="ECO:0000256" key="5">
    <source>
        <dbReference type="ARBA" id="ARBA00022714"/>
    </source>
</evidence>
<feature type="transmembrane region" description="Helical" evidence="14">
    <location>
        <begin position="60"/>
        <end position="81"/>
    </location>
</feature>
<dbReference type="PANTHER" id="PTHR47354:SF8">
    <property type="entry name" value="1,2-PHENYLACETYL-COA EPOXIDASE, SUBUNIT E"/>
    <property type="match status" value="1"/>
</dbReference>
<evidence type="ECO:0000256" key="10">
    <source>
        <dbReference type="ARBA" id="ARBA00023004"/>
    </source>
</evidence>
<accession>A0A7C9J201</accession>
<name>A0A7C9J201_9ACTN</name>
<comment type="cofactor">
    <cofactor evidence="1">
        <name>FAD</name>
        <dbReference type="ChEBI" id="CHEBI:57692"/>
    </cofactor>
</comment>